<sequence>MIAAYCHNNILEQAVRLFKQMQEAGFEPDCTTWNSPIGAYARLGKHDEAFMLFRTMLMVGVCPDQATFVTVMHLCSGMASLNQGQTVHVQIFKTDFGFDHVVGSSLIDMYAKFGNLEGARRVFDGLKLRDLVTWNAMIAVYTQHGYGHLAFQLFAQMQELGLKPDKYTFVSIVKACTSIGALDQGKQVHCFILEGGYESDVYVGSASIDMYYKWHRLKDALTVCEAVPQPNIVIWNAMLSGYALCRDFKEAWGLVESMKSEGFKPDVVTFVCLLSACGQEALVEQAFDHLESMDTAHGMKPSLNHLTCMLDILGRVGRLDEAIQIQQ</sequence>
<dbReference type="PROSITE" id="PS51375">
    <property type="entry name" value="PPR"/>
    <property type="match status" value="4"/>
</dbReference>
<keyword evidence="1" id="KW-0677">Repeat</keyword>
<dbReference type="Pfam" id="PF13041">
    <property type="entry name" value="PPR_2"/>
    <property type="match status" value="3"/>
</dbReference>
<proteinExistence type="inferred from homology"/>
<evidence type="ECO:0000256" key="1">
    <source>
        <dbReference type="ARBA" id="ARBA00022737"/>
    </source>
</evidence>
<evidence type="ECO:0000313" key="5">
    <source>
        <dbReference type="Proteomes" id="UP000886520"/>
    </source>
</evidence>
<reference evidence="4" key="1">
    <citation type="submission" date="2021-01" db="EMBL/GenBank/DDBJ databases">
        <title>Adiantum capillus-veneris genome.</title>
        <authorList>
            <person name="Fang Y."/>
            <person name="Liao Q."/>
        </authorList>
    </citation>
    <scope>NUCLEOTIDE SEQUENCE</scope>
    <source>
        <strain evidence="4">H3</strain>
        <tissue evidence="4">Leaf</tissue>
    </source>
</reference>
<evidence type="ECO:0000313" key="4">
    <source>
        <dbReference type="EMBL" id="KAI5082545.1"/>
    </source>
</evidence>
<feature type="repeat" description="PPR" evidence="3">
    <location>
        <begin position="1"/>
        <end position="28"/>
    </location>
</feature>
<dbReference type="Proteomes" id="UP000886520">
    <property type="component" value="Chromosome 2"/>
</dbReference>
<protein>
    <recommendedName>
        <fullName evidence="6">Pentatricopeptide repeat-containing protein</fullName>
    </recommendedName>
</protein>
<dbReference type="GO" id="GO:0009451">
    <property type="term" value="P:RNA modification"/>
    <property type="evidence" value="ECO:0007669"/>
    <property type="project" value="InterPro"/>
</dbReference>
<dbReference type="NCBIfam" id="TIGR00756">
    <property type="entry name" value="PPR"/>
    <property type="match status" value="4"/>
</dbReference>
<dbReference type="InterPro" id="IPR002885">
    <property type="entry name" value="PPR_rpt"/>
</dbReference>
<dbReference type="PANTHER" id="PTHR47926:SF471">
    <property type="entry name" value="DYW DOMAIN-CONTAINING PROTEIN"/>
    <property type="match status" value="1"/>
</dbReference>
<feature type="repeat" description="PPR" evidence="3">
    <location>
        <begin position="29"/>
        <end position="63"/>
    </location>
</feature>
<evidence type="ECO:0000256" key="3">
    <source>
        <dbReference type="PROSITE-ProRule" id="PRU00708"/>
    </source>
</evidence>
<dbReference type="PANTHER" id="PTHR47926">
    <property type="entry name" value="PENTATRICOPEPTIDE REPEAT-CONTAINING PROTEIN"/>
    <property type="match status" value="1"/>
</dbReference>
<evidence type="ECO:0000256" key="2">
    <source>
        <dbReference type="ARBA" id="ARBA00061659"/>
    </source>
</evidence>
<gene>
    <name evidence="4" type="ORF">GOP47_0002288</name>
</gene>
<dbReference type="EMBL" id="JABFUD020000003">
    <property type="protein sequence ID" value="KAI5082545.1"/>
    <property type="molecule type" value="Genomic_DNA"/>
</dbReference>
<dbReference type="InterPro" id="IPR046960">
    <property type="entry name" value="PPR_At4g14850-like_plant"/>
</dbReference>
<dbReference type="Gene3D" id="1.25.40.10">
    <property type="entry name" value="Tetratricopeptide repeat domain"/>
    <property type="match status" value="3"/>
</dbReference>
<comment type="caution">
    <text evidence="4">The sequence shown here is derived from an EMBL/GenBank/DDBJ whole genome shotgun (WGS) entry which is preliminary data.</text>
</comment>
<evidence type="ECO:0008006" key="6">
    <source>
        <dbReference type="Google" id="ProtNLM"/>
    </source>
</evidence>
<dbReference type="AlphaFoldDB" id="A0A9D4V9V6"/>
<dbReference type="OrthoDB" id="185373at2759"/>
<dbReference type="Pfam" id="PF01535">
    <property type="entry name" value="PPR"/>
    <property type="match status" value="2"/>
</dbReference>
<dbReference type="InterPro" id="IPR011990">
    <property type="entry name" value="TPR-like_helical_dom_sf"/>
</dbReference>
<name>A0A9D4V9V6_ADICA</name>
<dbReference type="GO" id="GO:0005739">
    <property type="term" value="C:mitochondrion"/>
    <property type="evidence" value="ECO:0007669"/>
    <property type="project" value="UniProtKB-ARBA"/>
</dbReference>
<feature type="repeat" description="PPR" evidence="3">
    <location>
        <begin position="130"/>
        <end position="164"/>
    </location>
</feature>
<organism evidence="4 5">
    <name type="scientific">Adiantum capillus-veneris</name>
    <name type="common">Maidenhair fern</name>
    <dbReference type="NCBI Taxonomy" id="13818"/>
    <lineage>
        <taxon>Eukaryota</taxon>
        <taxon>Viridiplantae</taxon>
        <taxon>Streptophyta</taxon>
        <taxon>Embryophyta</taxon>
        <taxon>Tracheophyta</taxon>
        <taxon>Polypodiopsida</taxon>
        <taxon>Polypodiidae</taxon>
        <taxon>Polypodiales</taxon>
        <taxon>Pteridineae</taxon>
        <taxon>Pteridaceae</taxon>
        <taxon>Vittarioideae</taxon>
        <taxon>Adiantum</taxon>
    </lineage>
</organism>
<accession>A0A9D4V9V6</accession>
<dbReference type="GO" id="GO:0003723">
    <property type="term" value="F:RNA binding"/>
    <property type="evidence" value="ECO:0007669"/>
    <property type="project" value="InterPro"/>
</dbReference>
<keyword evidence="5" id="KW-1185">Reference proteome</keyword>
<dbReference type="FunFam" id="1.25.40.10:FF:000382">
    <property type="entry name" value="Pentatricopeptide repeat-containing protein"/>
    <property type="match status" value="1"/>
</dbReference>
<comment type="similarity">
    <text evidence="2">Belongs to the PPR family. PCMP-E subfamily.</text>
</comment>
<dbReference type="FunFam" id="1.25.40.10:FF:000205">
    <property type="entry name" value="Pentatricopeptide repeat-containing protein, mitochondrial"/>
    <property type="match status" value="1"/>
</dbReference>
<feature type="repeat" description="PPR" evidence="3">
    <location>
        <begin position="231"/>
        <end position="265"/>
    </location>
</feature>